<accession>A0A1Q5ZVN9</accession>
<proteinExistence type="predicted"/>
<dbReference type="Proteomes" id="UP000186720">
    <property type="component" value="Unassembled WGS sequence"/>
</dbReference>
<dbReference type="EMBL" id="MPPL01000001">
    <property type="protein sequence ID" value="OKS85831.1"/>
    <property type="molecule type" value="Genomic_DNA"/>
</dbReference>
<comment type="caution">
    <text evidence="1">The sequence shown here is derived from an EMBL/GenBank/DDBJ whole genome shotgun (WGS) entry which is preliminary data.</text>
</comment>
<protein>
    <submittedName>
        <fullName evidence="1">Uncharacterized protein</fullName>
    </submittedName>
</protein>
<keyword evidence="2" id="KW-1185">Reference proteome</keyword>
<reference evidence="1 2" key="1">
    <citation type="submission" date="2016-11" db="EMBL/GenBank/DDBJ databases">
        <title>Whole Genome Sequencing of Mucilaginibacter polytrichastri RG4-7(T) isolated from the moss sample.</title>
        <authorList>
            <person name="Li Y."/>
        </authorList>
    </citation>
    <scope>NUCLEOTIDE SEQUENCE [LARGE SCALE GENOMIC DNA]</scope>
    <source>
        <strain evidence="1 2">RG4-7</strain>
    </source>
</reference>
<sequence>MVLFCKNSKACLQAACFSTPVIFSVSYLYFPETLPGVRRFVVSLLQLKTMEHSS</sequence>
<name>A0A1Q5ZVN9_9SPHI</name>
<evidence type="ECO:0000313" key="2">
    <source>
        <dbReference type="Proteomes" id="UP000186720"/>
    </source>
</evidence>
<evidence type="ECO:0000313" key="1">
    <source>
        <dbReference type="EMBL" id="OKS85831.1"/>
    </source>
</evidence>
<organism evidence="1 2">
    <name type="scientific">Mucilaginibacter polytrichastri</name>
    <dbReference type="NCBI Taxonomy" id="1302689"/>
    <lineage>
        <taxon>Bacteria</taxon>
        <taxon>Pseudomonadati</taxon>
        <taxon>Bacteroidota</taxon>
        <taxon>Sphingobacteriia</taxon>
        <taxon>Sphingobacteriales</taxon>
        <taxon>Sphingobacteriaceae</taxon>
        <taxon>Mucilaginibacter</taxon>
    </lineage>
</organism>
<gene>
    <name evidence="1" type="ORF">RG47T_1277</name>
</gene>
<dbReference type="AlphaFoldDB" id="A0A1Q5ZVN9"/>